<evidence type="ECO:0000256" key="5">
    <source>
        <dbReference type="ARBA" id="ARBA00022679"/>
    </source>
</evidence>
<dbReference type="Proteomes" id="UP000694001">
    <property type="component" value="Chromosome"/>
</dbReference>
<dbReference type="GO" id="GO:0005524">
    <property type="term" value="F:ATP binding"/>
    <property type="evidence" value="ECO:0007669"/>
    <property type="project" value="UniProtKB-KW"/>
</dbReference>
<dbReference type="GO" id="GO:0005886">
    <property type="term" value="C:plasma membrane"/>
    <property type="evidence" value="ECO:0007669"/>
    <property type="project" value="UniProtKB-SubCell"/>
</dbReference>
<evidence type="ECO:0000256" key="8">
    <source>
        <dbReference type="ARBA" id="ARBA00022777"/>
    </source>
</evidence>
<dbReference type="InterPro" id="IPR050351">
    <property type="entry name" value="BphY/WalK/GraS-like"/>
</dbReference>
<keyword evidence="6 13" id="KW-0812">Transmembrane</keyword>
<dbReference type="SMART" id="SM00387">
    <property type="entry name" value="HATPase_c"/>
    <property type="match status" value="1"/>
</dbReference>
<dbReference type="InterPro" id="IPR003594">
    <property type="entry name" value="HATPase_dom"/>
</dbReference>
<evidence type="ECO:0000256" key="1">
    <source>
        <dbReference type="ARBA" id="ARBA00000085"/>
    </source>
</evidence>
<reference evidence="16" key="1">
    <citation type="submission" date="2021-06" db="EMBL/GenBank/DDBJ databases">
        <title>Elioraea tepida, sp. nov., a moderately thermophilic aerobic anoxygenic phototrophic bacterium isolated from an alkaline siliceous hot spring mat community in Yellowstone National Park, WY, USA.</title>
        <authorList>
            <person name="Saini M.K."/>
            <person name="Yoshida S."/>
            <person name="Sebastian A."/>
            <person name="Hirose S."/>
            <person name="Hara E."/>
            <person name="Tamaki H."/>
            <person name="Soulier N.T."/>
            <person name="Albert I."/>
            <person name="Hanada S."/>
            <person name="Bryant D.A."/>
            <person name="Tank M."/>
        </authorList>
    </citation>
    <scope>NUCLEOTIDE SEQUENCE</scope>
    <source>
        <strain evidence="16">MS-P2</strain>
    </source>
</reference>
<evidence type="ECO:0000259" key="15">
    <source>
        <dbReference type="PROSITE" id="PS50885"/>
    </source>
</evidence>
<evidence type="ECO:0000256" key="4">
    <source>
        <dbReference type="ARBA" id="ARBA00022475"/>
    </source>
</evidence>
<name>A0A975U4E4_9PROT</name>
<dbReference type="PROSITE" id="PS50885">
    <property type="entry name" value="HAMP"/>
    <property type="match status" value="1"/>
</dbReference>
<keyword evidence="9" id="KW-0067">ATP-binding</keyword>
<evidence type="ECO:0000256" key="6">
    <source>
        <dbReference type="ARBA" id="ARBA00022692"/>
    </source>
</evidence>
<keyword evidence="10 13" id="KW-1133">Transmembrane helix</keyword>
<dbReference type="InterPro" id="IPR003660">
    <property type="entry name" value="HAMP_dom"/>
</dbReference>
<dbReference type="EC" id="2.7.13.3" evidence="3"/>
<feature type="domain" description="Histidine kinase" evidence="14">
    <location>
        <begin position="522"/>
        <end position="737"/>
    </location>
</feature>
<keyword evidence="8 16" id="KW-0418">Kinase</keyword>
<keyword evidence="4" id="KW-1003">Cell membrane</keyword>
<keyword evidence="17" id="KW-1185">Reference proteome</keyword>
<keyword evidence="12 13" id="KW-0472">Membrane</keyword>
<evidence type="ECO:0000256" key="11">
    <source>
        <dbReference type="ARBA" id="ARBA00023012"/>
    </source>
</evidence>
<evidence type="ECO:0000256" key="9">
    <source>
        <dbReference type="ARBA" id="ARBA00022840"/>
    </source>
</evidence>
<dbReference type="InterPro" id="IPR003661">
    <property type="entry name" value="HisK_dim/P_dom"/>
</dbReference>
<sequence>MAEKLDAAEGAAARRGALRRALDWVVVGRAGRWLTLGIALAAIAAGVVTFAAVTGTGALGLPPGSILWLVNVNLALLLILAAVLAVRVVRVWVERRRGSAGSRLHVRLVLLFGLVAVTPTIIVTVFSAAFFNRGLENWFNQRVRTALEESLAASKAYLEEHQRTIRADALAMANDINRAAPMLLTQGPTVFSLLLERQIAFRGLTEAVVFNPATGRPVATAGLLVPPVGDTVPGWAIDFARTGEVALLEPTRQDRVRAVVALDLPGPLMLLVGRPVDADVLGHMERTEQAVAEYRRLEASRSGLQITFALIFSVVALLILFAAVLVGLVIAGQLARPISSLVFAAERVRAGDLAVRVPERHSDDEIGVLARAFNRMIGQLSANRDELMDAYRQIDERRRFTEGVLAGVSAGVIGLDGEGRINLPNRSASELLGVDLVAHLGERLADVVPEFAPALERAAASPRGTAGMEVRIGPAASRRTLVLRIDAERAEDRIRGFVVTFDDVTALVAAQRQAAWADVARRIAHEIKNPLTPIQLSAERLKRKYLPEIQSDPETFRLCTETIVRQVGDIGRMVDEFSAFARMPQPVLRQEDLGEIVRQAVFLQRNAHPELAFELAIEEPAPVAQCDRRLIGQAVTNLLQNAIDAVAARPGAGQIRVALAARDGWAEITVEDDGEGLPAEGRESLTEPYVTRKTKGTGLGLAIVKKIMEDHLGRLELLDRPDGKPGARVTLSLPLAVPAAEPVPSVEAGMQKAAHGA</sequence>
<dbReference type="PIRSF" id="PIRSF037532">
    <property type="entry name" value="STHK_NtrY"/>
    <property type="match status" value="1"/>
</dbReference>
<dbReference type="SMART" id="SM00388">
    <property type="entry name" value="HisKA"/>
    <property type="match status" value="1"/>
</dbReference>
<organism evidence="16 17">
    <name type="scientific">Elioraea tepida</name>
    <dbReference type="NCBI Taxonomy" id="2843330"/>
    <lineage>
        <taxon>Bacteria</taxon>
        <taxon>Pseudomonadati</taxon>
        <taxon>Pseudomonadota</taxon>
        <taxon>Alphaproteobacteria</taxon>
        <taxon>Acetobacterales</taxon>
        <taxon>Elioraeaceae</taxon>
        <taxon>Elioraea</taxon>
    </lineage>
</organism>
<accession>A0A975U4E4</accession>
<dbReference type="PANTHER" id="PTHR42878:SF7">
    <property type="entry name" value="SENSOR HISTIDINE KINASE GLRK"/>
    <property type="match status" value="1"/>
</dbReference>
<comment type="catalytic activity">
    <reaction evidence="1">
        <text>ATP + protein L-histidine = ADP + protein N-phospho-L-histidine.</text>
        <dbReference type="EC" id="2.7.13.3"/>
    </reaction>
</comment>
<dbReference type="EMBL" id="CP076448">
    <property type="protein sequence ID" value="QXM26165.1"/>
    <property type="molecule type" value="Genomic_DNA"/>
</dbReference>
<dbReference type="Pfam" id="PF00672">
    <property type="entry name" value="HAMP"/>
    <property type="match status" value="1"/>
</dbReference>
<evidence type="ECO:0000256" key="3">
    <source>
        <dbReference type="ARBA" id="ARBA00012438"/>
    </source>
</evidence>
<dbReference type="InterPro" id="IPR045671">
    <property type="entry name" value="NtrY-like_N"/>
</dbReference>
<gene>
    <name evidence="16" type="ORF">KO353_01370</name>
</gene>
<feature type="transmembrane region" description="Helical" evidence="13">
    <location>
        <begin position="109"/>
        <end position="131"/>
    </location>
</feature>
<keyword evidence="7" id="KW-0547">Nucleotide-binding</keyword>
<evidence type="ECO:0000259" key="14">
    <source>
        <dbReference type="PROSITE" id="PS50109"/>
    </source>
</evidence>
<evidence type="ECO:0000313" key="17">
    <source>
        <dbReference type="Proteomes" id="UP000694001"/>
    </source>
</evidence>
<evidence type="ECO:0000256" key="10">
    <source>
        <dbReference type="ARBA" id="ARBA00022989"/>
    </source>
</evidence>
<dbReference type="CDD" id="cd00082">
    <property type="entry name" value="HisKA"/>
    <property type="match status" value="1"/>
</dbReference>
<dbReference type="InterPro" id="IPR017232">
    <property type="entry name" value="NtrY"/>
</dbReference>
<dbReference type="GO" id="GO:0006355">
    <property type="term" value="P:regulation of DNA-templated transcription"/>
    <property type="evidence" value="ECO:0007669"/>
    <property type="project" value="InterPro"/>
</dbReference>
<protein>
    <recommendedName>
        <fullName evidence="3">histidine kinase</fullName>
        <ecNumber evidence="3">2.7.13.3</ecNumber>
    </recommendedName>
</protein>
<dbReference type="AlphaFoldDB" id="A0A975U4E4"/>
<proteinExistence type="predicted"/>
<dbReference type="PANTHER" id="PTHR42878">
    <property type="entry name" value="TWO-COMPONENT HISTIDINE KINASE"/>
    <property type="match status" value="1"/>
</dbReference>
<evidence type="ECO:0000256" key="7">
    <source>
        <dbReference type="ARBA" id="ARBA00022741"/>
    </source>
</evidence>
<dbReference type="GO" id="GO:0000156">
    <property type="term" value="F:phosphorelay response regulator activity"/>
    <property type="evidence" value="ECO:0007669"/>
    <property type="project" value="TreeGrafter"/>
</dbReference>
<evidence type="ECO:0000313" key="16">
    <source>
        <dbReference type="EMBL" id="QXM26165.1"/>
    </source>
</evidence>
<dbReference type="PROSITE" id="PS50109">
    <property type="entry name" value="HIS_KIN"/>
    <property type="match status" value="1"/>
</dbReference>
<evidence type="ECO:0000256" key="2">
    <source>
        <dbReference type="ARBA" id="ARBA00004651"/>
    </source>
</evidence>
<feature type="transmembrane region" description="Helical" evidence="13">
    <location>
        <begin position="66"/>
        <end position="89"/>
    </location>
</feature>
<dbReference type="InterPro" id="IPR013767">
    <property type="entry name" value="PAS_fold"/>
</dbReference>
<evidence type="ECO:0000256" key="13">
    <source>
        <dbReference type="SAM" id="Phobius"/>
    </source>
</evidence>
<feature type="transmembrane region" description="Helical" evidence="13">
    <location>
        <begin position="306"/>
        <end position="331"/>
    </location>
</feature>
<dbReference type="SMART" id="SM00304">
    <property type="entry name" value="HAMP"/>
    <property type="match status" value="1"/>
</dbReference>
<feature type="transmembrane region" description="Helical" evidence="13">
    <location>
        <begin position="33"/>
        <end position="54"/>
    </location>
</feature>
<dbReference type="GO" id="GO:0000155">
    <property type="term" value="F:phosphorelay sensor kinase activity"/>
    <property type="evidence" value="ECO:0007669"/>
    <property type="project" value="InterPro"/>
</dbReference>
<evidence type="ECO:0000256" key="12">
    <source>
        <dbReference type="ARBA" id="ARBA00023136"/>
    </source>
</evidence>
<dbReference type="GO" id="GO:0007234">
    <property type="term" value="P:osmosensory signaling via phosphorelay pathway"/>
    <property type="evidence" value="ECO:0007669"/>
    <property type="project" value="TreeGrafter"/>
</dbReference>
<comment type="subcellular location">
    <subcellularLocation>
        <location evidence="2">Cell membrane</location>
        <topology evidence="2">Multi-pass membrane protein</topology>
    </subcellularLocation>
</comment>
<dbReference type="KEGG" id="elio:KO353_01370"/>
<dbReference type="Pfam" id="PF02518">
    <property type="entry name" value="HATPase_c"/>
    <property type="match status" value="1"/>
</dbReference>
<keyword evidence="5" id="KW-0808">Transferase</keyword>
<feature type="domain" description="HAMP" evidence="15">
    <location>
        <begin position="332"/>
        <end position="385"/>
    </location>
</feature>
<dbReference type="Pfam" id="PF00989">
    <property type="entry name" value="PAS"/>
    <property type="match status" value="1"/>
</dbReference>
<dbReference type="GO" id="GO:0030295">
    <property type="term" value="F:protein kinase activator activity"/>
    <property type="evidence" value="ECO:0007669"/>
    <property type="project" value="TreeGrafter"/>
</dbReference>
<dbReference type="CDD" id="cd06225">
    <property type="entry name" value="HAMP"/>
    <property type="match status" value="1"/>
</dbReference>
<dbReference type="Pfam" id="PF19312">
    <property type="entry name" value="NtrY_N"/>
    <property type="match status" value="1"/>
</dbReference>
<keyword evidence="11" id="KW-0902">Two-component regulatory system</keyword>
<dbReference type="Pfam" id="PF00512">
    <property type="entry name" value="HisKA"/>
    <property type="match status" value="1"/>
</dbReference>
<dbReference type="InterPro" id="IPR005467">
    <property type="entry name" value="His_kinase_dom"/>
</dbReference>